<reference evidence="18 19" key="1">
    <citation type="submission" date="2018-03" db="EMBL/GenBank/DDBJ databases">
        <title>Genomic Encyclopedia of Type Strains, Phase III (KMG-III): the genomes of soil and plant-associated and newly described type strains.</title>
        <authorList>
            <person name="Whitman W."/>
        </authorList>
    </citation>
    <scope>NUCLEOTIDE SEQUENCE [LARGE SCALE GENOMIC DNA]</scope>
    <source>
        <strain evidence="18 19">CGMCC 1.07653</strain>
    </source>
</reference>
<evidence type="ECO:0000256" key="4">
    <source>
        <dbReference type="ARBA" id="ARBA00022723"/>
    </source>
</evidence>
<dbReference type="EC" id="3.2.2.23" evidence="15"/>
<accession>A0A2P8HCV7</accession>
<keyword evidence="4 15" id="KW-0479">Metal-binding</keyword>
<dbReference type="AlphaFoldDB" id="A0A2P8HCV7"/>
<dbReference type="GO" id="GO:0008270">
    <property type="term" value="F:zinc ion binding"/>
    <property type="evidence" value="ECO:0007669"/>
    <property type="project" value="UniProtKB-UniRule"/>
</dbReference>
<keyword evidence="12 15" id="KW-0511">Multifunctional enzyme</keyword>
<dbReference type="CDD" id="cd08966">
    <property type="entry name" value="EcFpg-like_N"/>
    <property type="match status" value="1"/>
</dbReference>
<evidence type="ECO:0000256" key="14">
    <source>
        <dbReference type="ARBA" id="ARBA00044632"/>
    </source>
</evidence>
<comment type="function">
    <text evidence="15">Involved in base excision repair of DNA damaged by oxidation or by mutagenic agents. Acts as DNA glycosylase that recognizes and removes damaged bases. Has a preference for oxidized purines, such as 7,8-dihydro-8-oxoguanine (8-oxoG). Has AP (apurinic/apyrimidinic) lyase activity and introduces nicks in the DNA strand. Cleaves the DNA backbone by beta-delta elimination to generate a single-strand break at the site of the removed base with both 3'- and 5'-phosphates.</text>
</comment>
<dbReference type="InterPro" id="IPR020629">
    <property type="entry name" value="FPG_Glyclase"/>
</dbReference>
<protein>
    <recommendedName>
        <fullName evidence="15">Formamidopyrimidine-DNA glycosylase</fullName>
        <shortName evidence="15">Fapy-DNA glycosylase</shortName>
        <ecNumber evidence="15">3.2.2.23</ecNumber>
    </recommendedName>
    <alternativeName>
        <fullName evidence="15">DNA-(apurinic or apyrimidinic site) lyase MutM</fullName>
        <shortName evidence="15">AP lyase MutM</shortName>
        <ecNumber evidence="15">4.2.99.18</ecNumber>
    </alternativeName>
</protein>
<feature type="domain" description="Formamidopyrimidine-DNA glycosylase catalytic" evidence="17">
    <location>
        <begin position="2"/>
        <end position="114"/>
    </location>
</feature>
<keyword evidence="8 15" id="KW-0862">Zinc</keyword>
<dbReference type="InterPro" id="IPR015886">
    <property type="entry name" value="H2TH_FPG"/>
</dbReference>
<dbReference type="SMART" id="SM00898">
    <property type="entry name" value="Fapy_DNA_glyco"/>
    <property type="match status" value="1"/>
</dbReference>
<keyword evidence="19" id="KW-1185">Reference proteome</keyword>
<keyword evidence="10 15" id="KW-0234">DNA repair</keyword>
<dbReference type="HAMAP" id="MF_00103">
    <property type="entry name" value="Fapy_DNA_glycosyl"/>
    <property type="match status" value="1"/>
</dbReference>
<comment type="catalytic activity">
    <reaction evidence="1 15">
        <text>Hydrolysis of DNA containing ring-opened 7-methylguanine residues, releasing 2,6-diamino-4-hydroxy-5-(N-methyl)formamidopyrimidine.</text>
        <dbReference type="EC" id="3.2.2.23"/>
    </reaction>
</comment>
<evidence type="ECO:0000256" key="5">
    <source>
        <dbReference type="ARBA" id="ARBA00022763"/>
    </source>
</evidence>
<dbReference type="PANTHER" id="PTHR22993">
    <property type="entry name" value="FORMAMIDOPYRIMIDINE-DNA GLYCOSYLASE"/>
    <property type="match status" value="1"/>
</dbReference>
<keyword evidence="13 15" id="KW-0326">Glycosidase</keyword>
<keyword evidence="7 15" id="KW-0378">Hydrolase</keyword>
<gene>
    <name evidence="15" type="primary">mutM</name>
    <name evidence="15" type="synonym">fpg</name>
    <name evidence="18" type="ORF">B0H94_109127</name>
</gene>
<evidence type="ECO:0000313" key="18">
    <source>
        <dbReference type="EMBL" id="PSL44065.1"/>
    </source>
</evidence>
<dbReference type="SMART" id="SM01232">
    <property type="entry name" value="H2TH"/>
    <property type="match status" value="1"/>
</dbReference>
<dbReference type="InterPro" id="IPR035937">
    <property type="entry name" value="FPG_N"/>
</dbReference>
<dbReference type="EMBL" id="PYAV01000009">
    <property type="protein sequence ID" value="PSL44065.1"/>
    <property type="molecule type" value="Genomic_DNA"/>
</dbReference>
<comment type="caution">
    <text evidence="15">Lacks conserved residue(s) required for the propagation of feature annotation.</text>
</comment>
<evidence type="ECO:0000256" key="11">
    <source>
        <dbReference type="ARBA" id="ARBA00023239"/>
    </source>
</evidence>
<evidence type="ECO:0000256" key="3">
    <source>
        <dbReference type="ARBA" id="ARBA00011245"/>
    </source>
</evidence>
<dbReference type="PANTHER" id="PTHR22993:SF9">
    <property type="entry name" value="FORMAMIDOPYRIMIDINE-DNA GLYCOSYLASE"/>
    <property type="match status" value="1"/>
</dbReference>
<dbReference type="NCBIfam" id="TIGR00577">
    <property type="entry name" value="fpg"/>
    <property type="match status" value="1"/>
</dbReference>
<dbReference type="NCBIfam" id="NF002211">
    <property type="entry name" value="PRK01103.1"/>
    <property type="match status" value="1"/>
</dbReference>
<dbReference type="FunFam" id="3.20.190.10:FF:000001">
    <property type="entry name" value="Formamidopyrimidine-DNA glycosylase"/>
    <property type="match status" value="1"/>
</dbReference>
<dbReference type="GO" id="GO:0140078">
    <property type="term" value="F:class I DNA-(apurinic or apyrimidinic site) endonuclease activity"/>
    <property type="evidence" value="ECO:0007669"/>
    <property type="project" value="UniProtKB-EC"/>
</dbReference>
<evidence type="ECO:0000256" key="6">
    <source>
        <dbReference type="ARBA" id="ARBA00022771"/>
    </source>
</evidence>
<comment type="catalytic activity">
    <reaction evidence="14 15">
        <text>2'-deoxyribonucleotide-(2'-deoxyribose 5'-phosphate)-2'-deoxyribonucleotide-DNA = a 3'-end 2'-deoxyribonucleotide-(2,3-dehydro-2,3-deoxyribose 5'-phosphate)-DNA + a 5'-end 5'-phospho-2'-deoxyribonucleoside-DNA + H(+)</text>
        <dbReference type="Rhea" id="RHEA:66592"/>
        <dbReference type="Rhea" id="RHEA-COMP:13180"/>
        <dbReference type="Rhea" id="RHEA-COMP:16897"/>
        <dbReference type="Rhea" id="RHEA-COMP:17067"/>
        <dbReference type="ChEBI" id="CHEBI:15378"/>
        <dbReference type="ChEBI" id="CHEBI:136412"/>
        <dbReference type="ChEBI" id="CHEBI:157695"/>
        <dbReference type="ChEBI" id="CHEBI:167181"/>
        <dbReference type="EC" id="4.2.99.18"/>
    </reaction>
</comment>
<feature type="binding site" evidence="15">
    <location>
        <position position="111"/>
    </location>
    <ligand>
        <name>DNA</name>
        <dbReference type="ChEBI" id="CHEBI:16991"/>
    </ligand>
</feature>
<feature type="active site" description="Proton donor; for beta-elimination activity" evidence="15">
    <location>
        <position position="60"/>
    </location>
</feature>
<dbReference type="EC" id="4.2.99.18" evidence="15"/>
<feature type="binding site" evidence="15">
    <location>
        <position position="92"/>
    </location>
    <ligand>
        <name>DNA</name>
        <dbReference type="ChEBI" id="CHEBI:16991"/>
    </ligand>
</feature>
<dbReference type="Gene3D" id="3.20.190.10">
    <property type="entry name" value="MutM-like, N-terminal"/>
    <property type="match status" value="1"/>
</dbReference>
<feature type="active site" description="Proton donor" evidence="15">
    <location>
        <position position="3"/>
    </location>
</feature>
<feature type="active site" description="Proton donor; for delta-elimination activity" evidence="15">
    <location>
        <position position="263"/>
    </location>
</feature>
<name>A0A2P8HCV7_9BACI</name>
<dbReference type="GO" id="GO:0003690">
    <property type="term" value="F:double-stranded DNA binding"/>
    <property type="evidence" value="ECO:0007669"/>
    <property type="project" value="UniProtKB-ARBA"/>
</dbReference>
<sequence length="275" mass="30754">MPELPEVETVRRTLEELVQKKTIETVHVDWPKMIKAPDDAEAFITRISGQTLHQIRRIGKFLLFDLDEDTLVSHLRMEGKYFMGTPGEKDKHTHVRFCFTDGTELHYNDVRKFGTMHVFPAGTELRVKPLNQLGPEPFADEFTLDYFQAKCFKTTRFIKAVLLDQSIVTGLGNIYADEALFQAGVHPETPACDLKGDAVAQLYASLIATLRQAVEAGGTSVRSYVNGQGEMGRFQQQLFVYGRSGESCFICDGPIEKSVVAGRGTHTCACCQPKD</sequence>
<evidence type="ECO:0000256" key="15">
    <source>
        <dbReference type="HAMAP-Rule" id="MF_00103"/>
    </source>
</evidence>
<evidence type="ECO:0000313" key="19">
    <source>
        <dbReference type="Proteomes" id="UP000242310"/>
    </source>
</evidence>
<comment type="caution">
    <text evidence="18">The sequence shown here is derived from an EMBL/GenBank/DDBJ whole genome shotgun (WGS) entry which is preliminary data.</text>
</comment>
<keyword evidence="11 15" id="KW-0456">Lyase</keyword>
<evidence type="ECO:0000256" key="2">
    <source>
        <dbReference type="ARBA" id="ARBA00009409"/>
    </source>
</evidence>
<dbReference type="SUPFAM" id="SSF57716">
    <property type="entry name" value="Glucocorticoid receptor-like (DNA-binding domain)"/>
    <property type="match status" value="1"/>
</dbReference>
<dbReference type="PROSITE" id="PS51068">
    <property type="entry name" value="FPG_CAT"/>
    <property type="match status" value="1"/>
</dbReference>
<keyword evidence="5 15" id="KW-0227">DNA damage</keyword>
<dbReference type="SUPFAM" id="SSF81624">
    <property type="entry name" value="N-terminal domain of MutM-like DNA repair proteins"/>
    <property type="match status" value="1"/>
</dbReference>
<dbReference type="RefSeq" id="WP_106589169.1">
    <property type="nucleotide sequence ID" value="NZ_PYAV01000009.1"/>
</dbReference>
<evidence type="ECO:0000256" key="10">
    <source>
        <dbReference type="ARBA" id="ARBA00023204"/>
    </source>
</evidence>
<dbReference type="GO" id="GO:0034039">
    <property type="term" value="F:8-oxo-7,8-dihydroguanine DNA N-glycosylase activity"/>
    <property type="evidence" value="ECO:0007669"/>
    <property type="project" value="TreeGrafter"/>
</dbReference>
<dbReference type="InterPro" id="IPR012319">
    <property type="entry name" value="FPG_cat"/>
</dbReference>
<evidence type="ECO:0000256" key="1">
    <source>
        <dbReference type="ARBA" id="ARBA00001668"/>
    </source>
</evidence>
<feature type="domain" description="FPG-type" evidence="16">
    <location>
        <begin position="239"/>
        <end position="273"/>
    </location>
</feature>
<dbReference type="InterPro" id="IPR000214">
    <property type="entry name" value="Znf_DNA_glyclase/AP_lyase"/>
</dbReference>
<dbReference type="GO" id="GO:0006284">
    <property type="term" value="P:base-excision repair"/>
    <property type="evidence" value="ECO:0007669"/>
    <property type="project" value="InterPro"/>
</dbReference>
<dbReference type="Pfam" id="PF06831">
    <property type="entry name" value="H2TH"/>
    <property type="match status" value="1"/>
</dbReference>
<dbReference type="FunFam" id="1.10.8.50:FF:000003">
    <property type="entry name" value="Formamidopyrimidine-DNA glycosylase"/>
    <property type="match status" value="1"/>
</dbReference>
<dbReference type="Pfam" id="PF01149">
    <property type="entry name" value="Fapy_DNA_glyco"/>
    <property type="match status" value="1"/>
</dbReference>
<dbReference type="OrthoDB" id="9800855at2"/>
<proteinExistence type="inferred from homology"/>
<evidence type="ECO:0000256" key="13">
    <source>
        <dbReference type="ARBA" id="ARBA00023295"/>
    </source>
</evidence>
<evidence type="ECO:0000256" key="12">
    <source>
        <dbReference type="ARBA" id="ARBA00023268"/>
    </source>
</evidence>
<evidence type="ECO:0000256" key="9">
    <source>
        <dbReference type="ARBA" id="ARBA00023125"/>
    </source>
</evidence>
<evidence type="ECO:0000259" key="17">
    <source>
        <dbReference type="PROSITE" id="PS51068"/>
    </source>
</evidence>
<evidence type="ECO:0000256" key="8">
    <source>
        <dbReference type="ARBA" id="ARBA00022833"/>
    </source>
</evidence>
<keyword evidence="6 15" id="KW-0863">Zinc-finger</keyword>
<comment type="similarity">
    <text evidence="2 15">Belongs to the FPG family.</text>
</comment>
<comment type="subunit">
    <text evidence="3 15">Monomer.</text>
</comment>
<dbReference type="Gene3D" id="1.10.8.50">
    <property type="match status" value="1"/>
</dbReference>
<dbReference type="SUPFAM" id="SSF46946">
    <property type="entry name" value="S13-like H2TH domain"/>
    <property type="match status" value="1"/>
</dbReference>
<dbReference type="Proteomes" id="UP000242310">
    <property type="component" value="Unassembled WGS sequence"/>
</dbReference>
<dbReference type="PROSITE" id="PS51066">
    <property type="entry name" value="ZF_FPG_2"/>
    <property type="match status" value="1"/>
</dbReference>
<comment type="cofactor">
    <cofactor evidence="15">
        <name>Zn(2+)</name>
        <dbReference type="ChEBI" id="CHEBI:29105"/>
    </cofactor>
    <text evidence="15">Binds 1 zinc ion per subunit.</text>
</comment>
<keyword evidence="9 15" id="KW-0238">DNA-binding</keyword>
<dbReference type="GO" id="GO:0003684">
    <property type="term" value="F:damaged DNA binding"/>
    <property type="evidence" value="ECO:0007669"/>
    <property type="project" value="InterPro"/>
</dbReference>
<evidence type="ECO:0000256" key="7">
    <source>
        <dbReference type="ARBA" id="ARBA00022801"/>
    </source>
</evidence>
<evidence type="ECO:0000259" key="16">
    <source>
        <dbReference type="PROSITE" id="PS51066"/>
    </source>
</evidence>
<dbReference type="InterPro" id="IPR010979">
    <property type="entry name" value="Ribosomal_uS13-like_H2TH"/>
</dbReference>
<organism evidence="18 19">
    <name type="scientific">Salsuginibacillus halophilus</name>
    <dbReference type="NCBI Taxonomy" id="517424"/>
    <lineage>
        <taxon>Bacteria</taxon>
        <taxon>Bacillati</taxon>
        <taxon>Bacillota</taxon>
        <taxon>Bacilli</taxon>
        <taxon>Bacillales</taxon>
        <taxon>Bacillaceae</taxon>
        <taxon>Salsuginibacillus</taxon>
    </lineage>
</organism>
<feature type="active site" description="Schiff-base intermediate with DNA" evidence="15">
    <location>
        <position position="2"/>
    </location>
</feature>